<evidence type="ECO:0000256" key="12">
    <source>
        <dbReference type="ARBA" id="ARBA00023136"/>
    </source>
</evidence>
<keyword evidence="16" id="KW-1185">Reference proteome</keyword>
<dbReference type="SMART" id="SM00387">
    <property type="entry name" value="HATPase_c"/>
    <property type="match status" value="1"/>
</dbReference>
<dbReference type="GO" id="GO:0005886">
    <property type="term" value="C:plasma membrane"/>
    <property type="evidence" value="ECO:0007669"/>
    <property type="project" value="TreeGrafter"/>
</dbReference>
<keyword evidence="12 13" id="KW-0472">Membrane</keyword>
<evidence type="ECO:0000259" key="14">
    <source>
        <dbReference type="PROSITE" id="PS50109"/>
    </source>
</evidence>
<dbReference type="Pfam" id="PF00512">
    <property type="entry name" value="HisKA"/>
    <property type="match status" value="1"/>
</dbReference>
<dbReference type="SMART" id="SM00388">
    <property type="entry name" value="HisKA"/>
    <property type="match status" value="1"/>
</dbReference>
<dbReference type="Pfam" id="PF02518">
    <property type="entry name" value="HATPase_c"/>
    <property type="match status" value="1"/>
</dbReference>
<evidence type="ECO:0000256" key="7">
    <source>
        <dbReference type="ARBA" id="ARBA00022741"/>
    </source>
</evidence>
<protein>
    <recommendedName>
        <fullName evidence="3">histidine kinase</fullName>
        <ecNumber evidence="3">2.7.13.3</ecNumber>
    </recommendedName>
</protein>
<evidence type="ECO:0000256" key="5">
    <source>
        <dbReference type="ARBA" id="ARBA00022679"/>
    </source>
</evidence>
<organism evidence="15 16">
    <name type="scientific">Vibrio viridaestus</name>
    <dbReference type="NCBI Taxonomy" id="2487322"/>
    <lineage>
        <taxon>Bacteria</taxon>
        <taxon>Pseudomonadati</taxon>
        <taxon>Pseudomonadota</taxon>
        <taxon>Gammaproteobacteria</taxon>
        <taxon>Vibrionales</taxon>
        <taxon>Vibrionaceae</taxon>
        <taxon>Vibrio</taxon>
    </lineage>
</organism>
<keyword evidence="11" id="KW-0902">Two-component regulatory system</keyword>
<dbReference type="PROSITE" id="PS50109">
    <property type="entry name" value="HIS_KIN"/>
    <property type="match status" value="1"/>
</dbReference>
<dbReference type="InterPro" id="IPR005467">
    <property type="entry name" value="His_kinase_dom"/>
</dbReference>
<evidence type="ECO:0000313" key="16">
    <source>
        <dbReference type="Proteomes" id="UP000281112"/>
    </source>
</evidence>
<dbReference type="CDD" id="cd00082">
    <property type="entry name" value="HisKA"/>
    <property type="match status" value="1"/>
</dbReference>
<evidence type="ECO:0000256" key="6">
    <source>
        <dbReference type="ARBA" id="ARBA00022692"/>
    </source>
</evidence>
<reference evidence="15 16" key="1">
    <citation type="submission" date="2018-11" db="EMBL/GenBank/DDBJ databases">
        <title>Vibrio LJC006 sp. nov., isolated from seawater during the bloom of the enteromorpha.</title>
        <authorList>
            <person name="Liang J."/>
        </authorList>
    </citation>
    <scope>NUCLEOTIDE SEQUENCE [LARGE SCALE GENOMIC DNA]</scope>
    <source>
        <strain evidence="15 16">LJC006</strain>
    </source>
</reference>
<dbReference type="SUPFAM" id="SSF47384">
    <property type="entry name" value="Homodimeric domain of signal transducing histidine kinase"/>
    <property type="match status" value="1"/>
</dbReference>
<feature type="domain" description="Histidine kinase" evidence="14">
    <location>
        <begin position="238"/>
        <end position="449"/>
    </location>
</feature>
<dbReference type="InterPro" id="IPR036097">
    <property type="entry name" value="HisK_dim/P_sf"/>
</dbReference>
<feature type="transmembrane region" description="Helical" evidence="13">
    <location>
        <begin position="154"/>
        <end position="177"/>
    </location>
</feature>
<gene>
    <name evidence="15" type="ORF">EES38_02220</name>
</gene>
<evidence type="ECO:0000256" key="3">
    <source>
        <dbReference type="ARBA" id="ARBA00012438"/>
    </source>
</evidence>
<dbReference type="InterPro" id="IPR050428">
    <property type="entry name" value="TCS_sensor_his_kinase"/>
</dbReference>
<dbReference type="PANTHER" id="PTHR45436">
    <property type="entry name" value="SENSOR HISTIDINE KINASE YKOH"/>
    <property type="match status" value="1"/>
</dbReference>
<evidence type="ECO:0000256" key="11">
    <source>
        <dbReference type="ARBA" id="ARBA00023012"/>
    </source>
</evidence>
<dbReference type="Gene3D" id="3.30.565.10">
    <property type="entry name" value="Histidine kinase-like ATPase, C-terminal domain"/>
    <property type="match status" value="1"/>
</dbReference>
<dbReference type="AlphaFoldDB" id="A0A3N9TLL3"/>
<dbReference type="SUPFAM" id="SSF55874">
    <property type="entry name" value="ATPase domain of HSP90 chaperone/DNA topoisomerase II/histidine kinase"/>
    <property type="match status" value="1"/>
</dbReference>
<dbReference type="InterPro" id="IPR003594">
    <property type="entry name" value="HATPase_dom"/>
</dbReference>
<keyword evidence="10 13" id="KW-1133">Transmembrane helix</keyword>
<evidence type="ECO:0000256" key="8">
    <source>
        <dbReference type="ARBA" id="ARBA00022777"/>
    </source>
</evidence>
<dbReference type="EMBL" id="RJVQ01000001">
    <property type="protein sequence ID" value="RQW65190.1"/>
    <property type="molecule type" value="Genomic_DNA"/>
</dbReference>
<dbReference type="PANTHER" id="PTHR45436:SF14">
    <property type="entry name" value="SENSOR PROTEIN QSEC"/>
    <property type="match status" value="1"/>
</dbReference>
<comment type="caution">
    <text evidence="15">The sequence shown here is derived from an EMBL/GenBank/DDBJ whole genome shotgun (WGS) entry which is preliminary data.</text>
</comment>
<evidence type="ECO:0000256" key="1">
    <source>
        <dbReference type="ARBA" id="ARBA00000085"/>
    </source>
</evidence>
<keyword evidence="8 15" id="KW-0418">Kinase</keyword>
<dbReference type="InterPro" id="IPR036890">
    <property type="entry name" value="HATPase_C_sf"/>
</dbReference>
<comment type="subcellular location">
    <subcellularLocation>
        <location evidence="2">Membrane</location>
        <topology evidence="2">Multi-pass membrane protein</topology>
    </subcellularLocation>
</comment>
<evidence type="ECO:0000256" key="9">
    <source>
        <dbReference type="ARBA" id="ARBA00022840"/>
    </source>
</evidence>
<accession>A0A3N9TLL3</accession>
<evidence type="ECO:0000256" key="13">
    <source>
        <dbReference type="SAM" id="Phobius"/>
    </source>
</evidence>
<dbReference type="EC" id="2.7.13.3" evidence="3"/>
<dbReference type="InterPro" id="IPR004358">
    <property type="entry name" value="Sig_transdc_His_kin-like_C"/>
</dbReference>
<keyword evidence="9" id="KW-0067">ATP-binding</keyword>
<dbReference type="InterPro" id="IPR003661">
    <property type="entry name" value="HisK_dim/P_dom"/>
</dbReference>
<evidence type="ECO:0000256" key="2">
    <source>
        <dbReference type="ARBA" id="ARBA00004141"/>
    </source>
</evidence>
<dbReference type="GO" id="GO:0000155">
    <property type="term" value="F:phosphorelay sensor kinase activity"/>
    <property type="evidence" value="ECO:0007669"/>
    <property type="project" value="InterPro"/>
</dbReference>
<comment type="catalytic activity">
    <reaction evidence="1">
        <text>ATP + protein L-histidine = ADP + protein N-phospho-L-histidine.</text>
        <dbReference type="EC" id="2.7.13.3"/>
    </reaction>
</comment>
<evidence type="ECO:0000256" key="10">
    <source>
        <dbReference type="ARBA" id="ARBA00022989"/>
    </source>
</evidence>
<dbReference type="GO" id="GO:0005524">
    <property type="term" value="F:ATP binding"/>
    <property type="evidence" value="ECO:0007669"/>
    <property type="project" value="UniProtKB-KW"/>
</dbReference>
<evidence type="ECO:0000313" key="15">
    <source>
        <dbReference type="EMBL" id="RQW65190.1"/>
    </source>
</evidence>
<dbReference type="Gene3D" id="1.10.287.130">
    <property type="match status" value="1"/>
</dbReference>
<dbReference type="Proteomes" id="UP000281112">
    <property type="component" value="Unassembled WGS sequence"/>
</dbReference>
<dbReference type="OrthoDB" id="9809766at2"/>
<keyword evidence="5" id="KW-0808">Transferase</keyword>
<evidence type="ECO:0000256" key="4">
    <source>
        <dbReference type="ARBA" id="ARBA00022553"/>
    </source>
</evidence>
<sequence>MCVALYFSYQSSRHEVYEVYDARLSQTAKLFLLTVASDNNDINLQQSNKRLEHWLEQIKTLAKGSDKSTTYGHPYEENILIRVYRDNRLVWNSQPKAGPIPHSDEFSGFGYTFADGQEWRFFQLHDISQDGIKNNLYIIVAEKQSIRNEMMAELALSSLLPQVILVPFIAFLLFWLIERNFKPIAELRWAIMQRSVNKLDAISVSQDTTELSPLVNALNSLLDELANAWKREKRFTRMAAHELKTPLAVLRLNVENAQLSRTKEELNSDFKQMIRGIERSDRLIQQLLTLARVESVHELHFSNIDLSSLLREVISDLVPLALKNSQDLSFIGEDVIVEGDESFLRLLFTNLVDNAIRYSGNNTQISVDIKFDDDDFVNVFVSDTGANVSDETREKLFESFYRSNRERGDGAGLGLAITKDIVELHNGKIELLPRSEDKNTFLVELKRFNS</sequence>
<proteinExistence type="predicted"/>
<name>A0A3N9TLL3_9VIBR</name>
<keyword evidence="6 13" id="KW-0812">Transmembrane</keyword>
<dbReference type="PRINTS" id="PR00344">
    <property type="entry name" value="BCTRLSENSOR"/>
</dbReference>
<keyword evidence="4" id="KW-0597">Phosphoprotein</keyword>
<keyword evidence="7" id="KW-0547">Nucleotide-binding</keyword>